<dbReference type="AlphaFoldDB" id="A0A4U1MHS0"/>
<comment type="caution">
    <text evidence="2">The sequence shown here is derived from an EMBL/GenBank/DDBJ whole genome shotgun (WGS) entry which is preliminary data.</text>
</comment>
<organism evidence="2 3">
    <name type="scientific">Guptibacillus hwajinpoensis</name>
    <dbReference type="NCBI Taxonomy" id="208199"/>
    <lineage>
        <taxon>Bacteria</taxon>
        <taxon>Bacillati</taxon>
        <taxon>Bacillota</taxon>
        <taxon>Bacilli</taxon>
        <taxon>Bacillales</taxon>
        <taxon>Guptibacillaceae</taxon>
        <taxon>Guptibacillus</taxon>
    </lineage>
</organism>
<accession>A0A4U1MHS0</accession>
<evidence type="ECO:0000313" key="3">
    <source>
        <dbReference type="Proteomes" id="UP000310541"/>
    </source>
</evidence>
<dbReference type="Proteomes" id="UP000310541">
    <property type="component" value="Unassembled WGS sequence"/>
</dbReference>
<evidence type="ECO:0000313" key="2">
    <source>
        <dbReference type="EMBL" id="TKD69986.1"/>
    </source>
</evidence>
<name>A0A4U1MHS0_9BACL</name>
<dbReference type="OrthoDB" id="2381403at2"/>
<dbReference type="RefSeq" id="WP_136947404.1">
    <property type="nucleotide sequence ID" value="NZ_SWFM01000003.1"/>
</dbReference>
<feature type="chain" id="PRO_5038525059" evidence="1">
    <location>
        <begin position="23"/>
        <end position="182"/>
    </location>
</feature>
<dbReference type="InterPro" id="IPR032366">
    <property type="entry name" value="DUF4871"/>
</dbReference>
<dbReference type="Gene3D" id="2.60.40.3830">
    <property type="match status" value="1"/>
</dbReference>
<sequence length="182" mass="20359">MKFAKYIFLSLMLIMLFGCNNTVETEESINNSVSAISSKTEEKEPPVNVDKKVIQNIDWEVSETFNSGSYVMRGVPDKVGFIDEPFIKSSGKKYMWHFWGAIPEGDLKVLAIKKGSNEIVPALIDPSAEDVHYVWTYDSPAGPINGADASLPSNMQLNKKGKWALLVYIGDKYFDKIVVEVN</sequence>
<dbReference type="PROSITE" id="PS51257">
    <property type="entry name" value="PROKAR_LIPOPROTEIN"/>
    <property type="match status" value="1"/>
</dbReference>
<keyword evidence="1" id="KW-0732">Signal</keyword>
<evidence type="ECO:0000256" key="1">
    <source>
        <dbReference type="SAM" id="SignalP"/>
    </source>
</evidence>
<dbReference type="EMBL" id="SWFM01000003">
    <property type="protein sequence ID" value="TKD69986.1"/>
    <property type="molecule type" value="Genomic_DNA"/>
</dbReference>
<feature type="signal peptide" evidence="1">
    <location>
        <begin position="1"/>
        <end position="22"/>
    </location>
</feature>
<dbReference type="Pfam" id="PF16167">
    <property type="entry name" value="DUF4871"/>
    <property type="match status" value="1"/>
</dbReference>
<gene>
    <name evidence="2" type="ORF">FBF83_12025</name>
</gene>
<reference evidence="2 3" key="1">
    <citation type="submission" date="2019-04" db="EMBL/GenBank/DDBJ databases">
        <title>Genome sequence of Bacillus hwajinpoensis strain Y2.</title>
        <authorList>
            <person name="Fair J.L."/>
            <person name="Maclea K.S."/>
        </authorList>
    </citation>
    <scope>NUCLEOTIDE SEQUENCE [LARGE SCALE GENOMIC DNA]</scope>
    <source>
        <strain evidence="2 3">Y2</strain>
    </source>
</reference>
<protein>
    <submittedName>
        <fullName evidence="2">DUF4871 domain-containing protein</fullName>
    </submittedName>
</protein>
<proteinExistence type="predicted"/>